<accession>A0AAT9HN04</accession>
<reference evidence="3" key="1">
    <citation type="submission" date="2024-06" db="EMBL/GenBank/DDBJ databases">
        <authorList>
            <consortium name="consrtm"/>
            <person name="Uemura M."/>
            <person name="Terahara T."/>
        </authorList>
    </citation>
    <scope>NUCLEOTIDE SEQUENCE</scope>
    <source>
        <strain evidence="3">KM77-8</strain>
    </source>
</reference>
<evidence type="ECO:0000259" key="2">
    <source>
        <dbReference type="Pfam" id="PF16875"/>
    </source>
</evidence>
<protein>
    <recommendedName>
        <fullName evidence="2">Glycosyl hydrolase family 36 N-terminal domain-containing protein</fullName>
    </recommendedName>
</protein>
<dbReference type="InterPro" id="IPR031704">
    <property type="entry name" value="Glyco_hydro_36_N"/>
</dbReference>
<sequence length="286" mass="31197">MTHHRWTLRTARTSYTVRLSEDGPWAELDAWGPHGSEDGPSALDRSRRTHFITPADTAPAEYLPSGLRPFTGADLIASRPGGDRGVWWEFDGAEEGEGTLRLAFTDDVLGLRTVLCYATVPGTDVVRRWTEHTCTGGEPLRLERFDSAAVNVPASDGVRLTYLTGQWSQEFQRTQLDLTRGTFTIGSVQGCPATPTRPGSPYRTARRRTTDPRPPTAWRWSGRATGTSPPRPNRAEPYGSAPDAYRTRARCSSRPATPSPPRSWPACSAPTGSTGWPAPSTATSAC</sequence>
<dbReference type="EMBL" id="AP035768">
    <property type="protein sequence ID" value="BFO18828.1"/>
    <property type="molecule type" value="Genomic_DNA"/>
</dbReference>
<organism evidence="3">
    <name type="scientific">Streptomyces haneummycinicus</name>
    <dbReference type="NCBI Taxonomy" id="3074435"/>
    <lineage>
        <taxon>Bacteria</taxon>
        <taxon>Bacillati</taxon>
        <taxon>Actinomycetota</taxon>
        <taxon>Actinomycetes</taxon>
        <taxon>Kitasatosporales</taxon>
        <taxon>Streptomycetaceae</taxon>
        <taxon>Streptomyces</taxon>
    </lineage>
</organism>
<evidence type="ECO:0000313" key="3">
    <source>
        <dbReference type="EMBL" id="BFO18828.1"/>
    </source>
</evidence>
<feature type="compositionally biased region" description="Polar residues" evidence="1">
    <location>
        <begin position="270"/>
        <end position="286"/>
    </location>
</feature>
<dbReference type="InterPro" id="IPR038417">
    <property type="entry name" value="Alpga-gal_N_sf"/>
</dbReference>
<gene>
    <name evidence="3" type="ORF">SHKM778_52160</name>
</gene>
<feature type="region of interest" description="Disordered" evidence="1">
    <location>
        <begin position="186"/>
        <end position="286"/>
    </location>
</feature>
<proteinExistence type="predicted"/>
<dbReference type="AlphaFoldDB" id="A0AAT9HN04"/>
<evidence type="ECO:0000256" key="1">
    <source>
        <dbReference type="SAM" id="MobiDB-lite"/>
    </source>
</evidence>
<dbReference type="Pfam" id="PF16875">
    <property type="entry name" value="Glyco_hydro_36N"/>
    <property type="match status" value="1"/>
</dbReference>
<reference evidence="3" key="2">
    <citation type="submission" date="2024-07" db="EMBL/GenBank/DDBJ databases">
        <title>Streptomyces haneummycinica sp. nov., a new antibiotic-producing actinobacterium isolated from marine sediment.</title>
        <authorList>
            <person name="Uemura M."/>
            <person name="Hamada M."/>
            <person name="Hirano S."/>
            <person name="Kobayashi K."/>
            <person name="Ohshiro T."/>
            <person name="Kobayashi T."/>
            <person name="Terahara T."/>
        </authorList>
    </citation>
    <scope>NUCLEOTIDE SEQUENCE</scope>
    <source>
        <strain evidence="3">KM77-8</strain>
    </source>
</reference>
<dbReference type="Gene3D" id="2.70.98.60">
    <property type="entry name" value="alpha-galactosidase from lactobacil brevis"/>
    <property type="match status" value="1"/>
</dbReference>
<name>A0AAT9HN04_9ACTN</name>
<feature type="domain" description="Glycosyl hydrolase family 36 N-terminal" evidence="2">
    <location>
        <begin position="83"/>
        <end position="192"/>
    </location>
</feature>